<keyword evidence="4" id="KW-1185">Reference proteome</keyword>
<evidence type="ECO:0000313" key="3">
    <source>
        <dbReference type="EMBL" id="WDA59829.1"/>
    </source>
</evidence>
<evidence type="ECO:0000256" key="1">
    <source>
        <dbReference type="SAM" id="MobiDB-lite"/>
    </source>
</evidence>
<proteinExistence type="predicted"/>
<feature type="region of interest" description="Disordered" evidence="1">
    <location>
        <begin position="229"/>
        <end position="258"/>
    </location>
</feature>
<accession>A0ABY7V5I9</accession>
<keyword evidence="2" id="KW-1133">Transmembrane helix</keyword>
<sequence>MTPPPPAPPAPPAPELQEFPTFRLNSFVPAFLLGWGLGVALTFTVRGVGSALLGGPCEGRTVLALLVPLLLGPGGLAFTAANWRRPRRAALGLGLVLASLLPALYVGAQDIGGLRRTGCAGGYVVVSRLDSAGQAGGSVSSVSLVAGTSQELTARVGGYTPQTHPGVFTVRAQGSAPGINVTVTPDRVRAGQPFRLTVSAAPGAPVNTYTVGVSARTPQGEKTVEAAGTIEIDVRPAPRQPSPQGTQSSPQGTPPPAP</sequence>
<keyword evidence="2" id="KW-0812">Transmembrane</keyword>
<feature type="transmembrane region" description="Helical" evidence="2">
    <location>
        <begin position="61"/>
        <end position="83"/>
    </location>
</feature>
<evidence type="ECO:0000256" key="2">
    <source>
        <dbReference type="SAM" id="Phobius"/>
    </source>
</evidence>
<evidence type="ECO:0000313" key="4">
    <source>
        <dbReference type="Proteomes" id="UP001217044"/>
    </source>
</evidence>
<reference evidence="3 4" key="1">
    <citation type="submission" date="2022-12" db="EMBL/GenBank/DDBJ databases">
        <title>Genome Sequence of Deinococcus aquaticus Type Strain PB314.</title>
        <authorList>
            <person name="Albert C."/>
            <person name="Hill J."/>
            <person name="Boren L."/>
            <person name="Scholz-Ng S."/>
            <person name="Fatema N."/>
            <person name="Grosso R."/>
            <person name="Soboslay E."/>
            <person name="Tuohy J."/>
        </authorList>
    </citation>
    <scope>NUCLEOTIDE SEQUENCE [LARGE SCALE GENOMIC DNA]</scope>
    <source>
        <strain evidence="3 4">PB-314</strain>
    </source>
</reference>
<name>A0ABY7V5I9_9DEIO</name>
<protein>
    <submittedName>
        <fullName evidence="3">Uncharacterized protein</fullName>
    </submittedName>
</protein>
<dbReference type="Proteomes" id="UP001217044">
    <property type="component" value="Chromosome"/>
</dbReference>
<dbReference type="EMBL" id="CP115165">
    <property type="protein sequence ID" value="WDA59829.1"/>
    <property type="molecule type" value="Genomic_DNA"/>
</dbReference>
<feature type="compositionally biased region" description="Low complexity" evidence="1">
    <location>
        <begin position="242"/>
        <end position="251"/>
    </location>
</feature>
<keyword evidence="2" id="KW-0472">Membrane</keyword>
<feature type="transmembrane region" description="Helical" evidence="2">
    <location>
        <begin position="89"/>
        <end position="108"/>
    </location>
</feature>
<dbReference type="RefSeq" id="WP_273990488.1">
    <property type="nucleotide sequence ID" value="NZ_BAABQT010000019.1"/>
</dbReference>
<feature type="transmembrane region" description="Helical" evidence="2">
    <location>
        <begin position="27"/>
        <end position="49"/>
    </location>
</feature>
<organism evidence="3 4">
    <name type="scientific">Deinococcus aquaticus</name>
    <dbReference type="NCBI Taxonomy" id="328692"/>
    <lineage>
        <taxon>Bacteria</taxon>
        <taxon>Thermotogati</taxon>
        <taxon>Deinococcota</taxon>
        <taxon>Deinococci</taxon>
        <taxon>Deinococcales</taxon>
        <taxon>Deinococcaceae</taxon>
        <taxon>Deinococcus</taxon>
    </lineage>
</organism>
<gene>
    <name evidence="3" type="ORF">M8445_06405</name>
</gene>